<evidence type="ECO:0000313" key="1">
    <source>
        <dbReference type="EMBL" id="PRQ45037.1"/>
    </source>
</evidence>
<dbReference type="EMBL" id="PDCK01000041">
    <property type="protein sequence ID" value="PRQ45037.1"/>
    <property type="molecule type" value="Genomic_DNA"/>
</dbReference>
<dbReference type="AlphaFoldDB" id="A0A2P6RF35"/>
<sequence>MEASTADSEVVDVEGTMVTAVGFAAGPERIMKIMSVRGLASSALQLPPDQRQKPPALPIYLPLICP</sequence>
<name>A0A2P6RF35_ROSCH</name>
<keyword evidence="2" id="KW-1185">Reference proteome</keyword>
<proteinExistence type="predicted"/>
<comment type="caution">
    <text evidence="1">The sequence shown here is derived from an EMBL/GenBank/DDBJ whole genome shotgun (WGS) entry which is preliminary data.</text>
</comment>
<dbReference type="Gramene" id="PRQ45037">
    <property type="protein sequence ID" value="PRQ45037"/>
    <property type="gene ID" value="RchiOBHm_Chr3g0485791"/>
</dbReference>
<evidence type="ECO:0000313" key="2">
    <source>
        <dbReference type="Proteomes" id="UP000238479"/>
    </source>
</evidence>
<reference evidence="1 2" key="1">
    <citation type="journal article" date="2018" name="Nat. Genet.">
        <title>The Rosa genome provides new insights in the design of modern roses.</title>
        <authorList>
            <person name="Bendahmane M."/>
        </authorList>
    </citation>
    <scope>NUCLEOTIDE SEQUENCE [LARGE SCALE GENOMIC DNA]</scope>
    <source>
        <strain evidence="2">cv. Old Blush</strain>
    </source>
</reference>
<protein>
    <submittedName>
        <fullName evidence="1">Uncharacterized protein</fullName>
    </submittedName>
</protein>
<organism evidence="1 2">
    <name type="scientific">Rosa chinensis</name>
    <name type="common">China rose</name>
    <dbReference type="NCBI Taxonomy" id="74649"/>
    <lineage>
        <taxon>Eukaryota</taxon>
        <taxon>Viridiplantae</taxon>
        <taxon>Streptophyta</taxon>
        <taxon>Embryophyta</taxon>
        <taxon>Tracheophyta</taxon>
        <taxon>Spermatophyta</taxon>
        <taxon>Magnoliopsida</taxon>
        <taxon>eudicotyledons</taxon>
        <taxon>Gunneridae</taxon>
        <taxon>Pentapetalae</taxon>
        <taxon>rosids</taxon>
        <taxon>fabids</taxon>
        <taxon>Rosales</taxon>
        <taxon>Rosaceae</taxon>
        <taxon>Rosoideae</taxon>
        <taxon>Rosoideae incertae sedis</taxon>
        <taxon>Rosa</taxon>
    </lineage>
</organism>
<accession>A0A2P6RF35</accession>
<gene>
    <name evidence="1" type="ORF">RchiOBHm_Chr3g0485791</name>
</gene>
<dbReference type="Proteomes" id="UP000238479">
    <property type="component" value="Chromosome 3"/>
</dbReference>